<keyword evidence="7 9" id="KW-0784">Thiamine biosynthesis</keyword>
<organism evidence="11 12">
    <name type="scientific">Marinicrinis lubricantis</name>
    <dbReference type="NCBI Taxonomy" id="2086470"/>
    <lineage>
        <taxon>Bacteria</taxon>
        <taxon>Bacillati</taxon>
        <taxon>Bacillota</taxon>
        <taxon>Bacilli</taxon>
        <taxon>Bacillales</taxon>
        <taxon>Paenibacillaceae</taxon>
    </lineage>
</organism>
<evidence type="ECO:0000256" key="3">
    <source>
        <dbReference type="ARBA" id="ARBA00010264"/>
    </source>
</evidence>
<comment type="similarity">
    <text evidence="3 9">Belongs to the TenA family.</text>
</comment>
<protein>
    <recommendedName>
        <fullName evidence="6 9">Aminopyrimidine aminohydrolase</fullName>
        <ecNumber evidence="5 9">3.5.99.2</ecNumber>
    </recommendedName>
</protein>
<comment type="function">
    <text evidence="9">Catalyzes an amino-pyrimidine hydrolysis reaction at the C5' of the pyrimidine moiety of thiamine compounds, a reaction that is part of a thiamine salvage pathway.</text>
</comment>
<dbReference type="SUPFAM" id="SSF48613">
    <property type="entry name" value="Heme oxygenase-like"/>
    <property type="match status" value="1"/>
</dbReference>
<comment type="subunit">
    <text evidence="4">Homotetramer.</text>
</comment>
<keyword evidence="9 11" id="KW-0378">Hydrolase</keyword>
<dbReference type="Proteomes" id="UP001596250">
    <property type="component" value="Unassembled WGS sequence"/>
</dbReference>
<evidence type="ECO:0000259" key="10">
    <source>
        <dbReference type="Pfam" id="PF03070"/>
    </source>
</evidence>
<reference evidence="12" key="1">
    <citation type="journal article" date="2019" name="Int. J. Syst. Evol. Microbiol.">
        <title>The Global Catalogue of Microorganisms (GCM) 10K type strain sequencing project: providing services to taxonomists for standard genome sequencing and annotation.</title>
        <authorList>
            <consortium name="The Broad Institute Genomics Platform"/>
            <consortium name="The Broad Institute Genome Sequencing Center for Infectious Disease"/>
            <person name="Wu L."/>
            <person name="Ma J."/>
        </authorList>
    </citation>
    <scope>NUCLEOTIDE SEQUENCE [LARGE SCALE GENOMIC DNA]</scope>
    <source>
        <strain evidence="12">CCM 8749</strain>
    </source>
</reference>
<evidence type="ECO:0000256" key="1">
    <source>
        <dbReference type="ARBA" id="ARBA00001881"/>
    </source>
</evidence>
<dbReference type="GO" id="GO:0050334">
    <property type="term" value="F:thiaminase activity"/>
    <property type="evidence" value="ECO:0007669"/>
    <property type="project" value="UniProtKB-EC"/>
</dbReference>
<gene>
    <name evidence="11" type="primary">tenA</name>
    <name evidence="11" type="ORF">ACFPXP_11770</name>
</gene>
<proteinExistence type="inferred from homology"/>
<evidence type="ECO:0000256" key="8">
    <source>
        <dbReference type="ARBA" id="ARBA00048337"/>
    </source>
</evidence>
<dbReference type="InterPro" id="IPR016084">
    <property type="entry name" value="Haem_Oase-like_multi-hlx"/>
</dbReference>
<dbReference type="PANTHER" id="PTHR43198:SF2">
    <property type="entry name" value="SI:CH1073-67J19.1-RELATED"/>
    <property type="match status" value="1"/>
</dbReference>
<comment type="caution">
    <text evidence="11">The sequence shown here is derived from an EMBL/GenBank/DDBJ whole genome shotgun (WGS) entry which is preliminary data.</text>
</comment>
<dbReference type="InterPro" id="IPR027574">
    <property type="entry name" value="Thiaminase_II"/>
</dbReference>
<feature type="domain" description="Thiaminase-2/PQQC" evidence="10">
    <location>
        <begin position="9"/>
        <end position="214"/>
    </location>
</feature>
<dbReference type="EMBL" id="JBHSQV010000150">
    <property type="protein sequence ID" value="MFC5987082.1"/>
    <property type="molecule type" value="Genomic_DNA"/>
</dbReference>
<sequence>MTFCEEVRKETDLYWKASIDHPFVKGIADGTLPLEKFRFYMMQDAFYLKHYAKVLAMAAAKAESQEDLIYFLNTAKYITEAELELHRSVFQELNVTEQEFEGFEAAPASYNYVSHMYSAIHNGDVSEAFAAILPCPWLYLEVGQYYKNARPGVSLYEDWIQLYSSREYEASVLVQIDMMNRFADPSMASKRTVLKQHFKKSCYYEWKFWEMAWTLEDWGKEVEVYDFAANS</sequence>
<comment type="catalytic activity">
    <reaction evidence="1 9">
        <text>4-amino-5-aminomethyl-2-methylpyrimidine + H2O = 4-amino-5-hydroxymethyl-2-methylpyrimidine + NH4(+)</text>
        <dbReference type="Rhea" id="RHEA:31799"/>
        <dbReference type="ChEBI" id="CHEBI:15377"/>
        <dbReference type="ChEBI" id="CHEBI:16892"/>
        <dbReference type="ChEBI" id="CHEBI:28938"/>
        <dbReference type="ChEBI" id="CHEBI:63416"/>
        <dbReference type="EC" id="3.5.99.2"/>
    </reaction>
</comment>
<evidence type="ECO:0000256" key="6">
    <source>
        <dbReference type="ARBA" id="ARBA00013647"/>
    </source>
</evidence>
<evidence type="ECO:0000256" key="5">
    <source>
        <dbReference type="ARBA" id="ARBA00012684"/>
    </source>
</evidence>
<evidence type="ECO:0000256" key="9">
    <source>
        <dbReference type="RuleBase" id="RU363093"/>
    </source>
</evidence>
<dbReference type="InterPro" id="IPR004305">
    <property type="entry name" value="Thiaminase-2/PQQC"/>
</dbReference>
<dbReference type="InterPro" id="IPR050967">
    <property type="entry name" value="Thiamine_Salvage_TenA"/>
</dbReference>
<evidence type="ECO:0000256" key="7">
    <source>
        <dbReference type="ARBA" id="ARBA00022977"/>
    </source>
</evidence>
<evidence type="ECO:0000313" key="11">
    <source>
        <dbReference type="EMBL" id="MFC5987082.1"/>
    </source>
</evidence>
<accession>A0ABW1IPP8</accession>
<evidence type="ECO:0000313" key="12">
    <source>
        <dbReference type="Proteomes" id="UP001596250"/>
    </source>
</evidence>
<dbReference type="RefSeq" id="WP_379894412.1">
    <property type="nucleotide sequence ID" value="NZ_CBCSCT010000055.1"/>
</dbReference>
<dbReference type="CDD" id="cd19364">
    <property type="entry name" value="TenA_C_BsTenA-like"/>
    <property type="match status" value="1"/>
</dbReference>
<comment type="catalytic activity">
    <reaction evidence="8 9">
        <text>thiamine + H2O = 5-(2-hydroxyethyl)-4-methylthiazole + 4-amino-5-hydroxymethyl-2-methylpyrimidine + H(+)</text>
        <dbReference type="Rhea" id="RHEA:17509"/>
        <dbReference type="ChEBI" id="CHEBI:15377"/>
        <dbReference type="ChEBI" id="CHEBI:15378"/>
        <dbReference type="ChEBI" id="CHEBI:16892"/>
        <dbReference type="ChEBI" id="CHEBI:17957"/>
        <dbReference type="ChEBI" id="CHEBI:18385"/>
        <dbReference type="EC" id="3.5.99.2"/>
    </reaction>
</comment>
<dbReference type="Gene3D" id="1.20.910.10">
    <property type="entry name" value="Heme oxygenase-like"/>
    <property type="match status" value="1"/>
</dbReference>
<dbReference type="NCBIfam" id="TIGR04306">
    <property type="entry name" value="salvage_TenA"/>
    <property type="match status" value="1"/>
</dbReference>
<dbReference type="Pfam" id="PF03070">
    <property type="entry name" value="TENA_THI-4"/>
    <property type="match status" value="1"/>
</dbReference>
<evidence type="ECO:0000256" key="4">
    <source>
        <dbReference type="ARBA" id="ARBA00011881"/>
    </source>
</evidence>
<name>A0ABW1IPP8_9BACL</name>
<evidence type="ECO:0000256" key="2">
    <source>
        <dbReference type="ARBA" id="ARBA00004948"/>
    </source>
</evidence>
<dbReference type="EC" id="3.5.99.2" evidence="5 9"/>
<keyword evidence="12" id="KW-1185">Reference proteome</keyword>
<comment type="pathway">
    <text evidence="2 9">Cofactor biosynthesis; thiamine diphosphate biosynthesis.</text>
</comment>
<dbReference type="PANTHER" id="PTHR43198">
    <property type="entry name" value="BIFUNCTIONAL TH2 PROTEIN"/>
    <property type="match status" value="1"/>
</dbReference>